<feature type="chain" id="PRO_5027076218" description="DUF4148 domain-containing protein" evidence="2">
    <location>
        <begin position="23"/>
        <end position="104"/>
    </location>
</feature>
<organism evidence="3 4">
    <name type="scientific">Paraburkholderia phenoliruptrix</name>
    <dbReference type="NCBI Taxonomy" id="252970"/>
    <lineage>
        <taxon>Bacteria</taxon>
        <taxon>Pseudomonadati</taxon>
        <taxon>Pseudomonadota</taxon>
        <taxon>Betaproteobacteria</taxon>
        <taxon>Burkholderiales</taxon>
        <taxon>Burkholderiaceae</taxon>
        <taxon>Paraburkholderia</taxon>
    </lineage>
</organism>
<accession>A0A6J5JZL0</accession>
<keyword evidence="2" id="KW-0732">Signal</keyword>
<feature type="signal peptide" evidence="2">
    <location>
        <begin position="1"/>
        <end position="22"/>
    </location>
</feature>
<dbReference type="GeneID" id="27799717"/>
<dbReference type="InterPro" id="IPR025421">
    <property type="entry name" value="DUF4148"/>
</dbReference>
<protein>
    <recommendedName>
        <fullName evidence="5">DUF4148 domain-containing protein</fullName>
    </recommendedName>
</protein>
<dbReference type="Pfam" id="PF13663">
    <property type="entry name" value="DUF4148"/>
    <property type="match status" value="1"/>
</dbReference>
<reference evidence="3 4" key="1">
    <citation type="submission" date="2020-04" db="EMBL/GenBank/DDBJ databases">
        <authorList>
            <person name="De Canck E."/>
        </authorList>
    </citation>
    <scope>NUCLEOTIDE SEQUENCE [LARGE SCALE GENOMIC DNA]</scope>
    <source>
        <strain evidence="3 4">LMG 9964</strain>
    </source>
</reference>
<name>A0A6J5JZL0_9BURK</name>
<dbReference type="Proteomes" id="UP000494102">
    <property type="component" value="Unassembled WGS sequence"/>
</dbReference>
<evidence type="ECO:0000313" key="3">
    <source>
        <dbReference type="EMBL" id="CAB4047369.1"/>
    </source>
</evidence>
<evidence type="ECO:0000256" key="2">
    <source>
        <dbReference type="SAM" id="SignalP"/>
    </source>
</evidence>
<dbReference type="AlphaFoldDB" id="A0A6J5JZL0"/>
<feature type="compositionally biased region" description="Basic and acidic residues" evidence="1">
    <location>
        <begin position="95"/>
        <end position="104"/>
    </location>
</feature>
<sequence length="104" mass="10867">MKALLNVVLVSCALVAPALSFAQTVDQPVTRAQVRADLVQVERAGYRPVASDAQYPADIQTAEAKVFAERTSNATSVGGVSMNGSSQSGAPASADRADRIYFGH</sequence>
<dbReference type="EMBL" id="CADILN010000001">
    <property type="protein sequence ID" value="CAB4047369.1"/>
    <property type="molecule type" value="Genomic_DNA"/>
</dbReference>
<feature type="region of interest" description="Disordered" evidence="1">
    <location>
        <begin position="75"/>
        <end position="104"/>
    </location>
</feature>
<proteinExistence type="predicted"/>
<evidence type="ECO:0008006" key="5">
    <source>
        <dbReference type="Google" id="ProtNLM"/>
    </source>
</evidence>
<evidence type="ECO:0000256" key="1">
    <source>
        <dbReference type="SAM" id="MobiDB-lite"/>
    </source>
</evidence>
<dbReference type="RefSeq" id="WP_014972371.1">
    <property type="nucleotide sequence ID" value="NZ_CADILN010000001.1"/>
</dbReference>
<feature type="compositionally biased region" description="Polar residues" evidence="1">
    <location>
        <begin position="75"/>
        <end position="90"/>
    </location>
</feature>
<evidence type="ECO:0000313" key="4">
    <source>
        <dbReference type="Proteomes" id="UP000494102"/>
    </source>
</evidence>
<gene>
    <name evidence="3" type="ORF">LMG9964_01001</name>
</gene>